<dbReference type="AlphaFoldDB" id="A0AAN8LMP3"/>
<comment type="caution">
    <text evidence="3">The sequence shown here is derived from an EMBL/GenBank/DDBJ whole genome shotgun (WGS) entry which is preliminary data.</text>
</comment>
<evidence type="ECO:0000313" key="4">
    <source>
        <dbReference type="Proteomes" id="UP001356427"/>
    </source>
</evidence>
<name>A0AAN8LMP3_9TELE</name>
<keyword evidence="2" id="KW-0472">Membrane</keyword>
<evidence type="ECO:0000256" key="2">
    <source>
        <dbReference type="SAM" id="Phobius"/>
    </source>
</evidence>
<keyword evidence="2" id="KW-0812">Transmembrane</keyword>
<evidence type="ECO:0000256" key="1">
    <source>
        <dbReference type="SAM" id="MobiDB-lite"/>
    </source>
</evidence>
<sequence>MVCVDIGVEHCKHPTWSRVGMEITPDELRKVVESKEFDTSFLDMALPDVICMIMALSMAFLVISMICLWISRKKSPGQGKEGFLQCKGDVQKLCQGFELQEQVLLKMDSMEQRIAALEGFLGSMWRRSSRGNSTQEAADKNRDDLGFSNGSD</sequence>
<feature type="region of interest" description="Disordered" evidence="1">
    <location>
        <begin position="127"/>
        <end position="152"/>
    </location>
</feature>
<keyword evidence="4" id="KW-1185">Reference proteome</keyword>
<dbReference type="Proteomes" id="UP001356427">
    <property type="component" value="Unassembled WGS sequence"/>
</dbReference>
<organism evidence="3 4">
    <name type="scientific">Coregonus suidteri</name>
    <dbReference type="NCBI Taxonomy" id="861788"/>
    <lineage>
        <taxon>Eukaryota</taxon>
        <taxon>Metazoa</taxon>
        <taxon>Chordata</taxon>
        <taxon>Craniata</taxon>
        <taxon>Vertebrata</taxon>
        <taxon>Euteleostomi</taxon>
        <taxon>Actinopterygii</taxon>
        <taxon>Neopterygii</taxon>
        <taxon>Teleostei</taxon>
        <taxon>Protacanthopterygii</taxon>
        <taxon>Salmoniformes</taxon>
        <taxon>Salmonidae</taxon>
        <taxon>Coregoninae</taxon>
        <taxon>Coregonus</taxon>
    </lineage>
</organism>
<protein>
    <submittedName>
        <fullName evidence="3">Uncharacterized protein</fullName>
    </submittedName>
</protein>
<keyword evidence="2" id="KW-1133">Transmembrane helix</keyword>
<reference evidence="3 4" key="1">
    <citation type="submission" date="2021-04" db="EMBL/GenBank/DDBJ databases">
        <authorList>
            <person name="De Guttry C."/>
            <person name="Zahm M."/>
            <person name="Klopp C."/>
            <person name="Cabau C."/>
            <person name="Louis A."/>
            <person name="Berthelot C."/>
            <person name="Parey E."/>
            <person name="Roest Crollius H."/>
            <person name="Montfort J."/>
            <person name="Robinson-Rechavi M."/>
            <person name="Bucao C."/>
            <person name="Bouchez O."/>
            <person name="Gislard M."/>
            <person name="Lluch J."/>
            <person name="Milhes M."/>
            <person name="Lampietro C."/>
            <person name="Lopez Roques C."/>
            <person name="Donnadieu C."/>
            <person name="Braasch I."/>
            <person name="Desvignes T."/>
            <person name="Postlethwait J."/>
            <person name="Bobe J."/>
            <person name="Wedekind C."/>
            <person name="Guiguen Y."/>
        </authorList>
    </citation>
    <scope>NUCLEOTIDE SEQUENCE [LARGE SCALE GENOMIC DNA]</scope>
    <source>
        <strain evidence="3">Cs_M1</strain>
        <tissue evidence="3">Blood</tissue>
    </source>
</reference>
<accession>A0AAN8LMP3</accession>
<evidence type="ECO:0000313" key="3">
    <source>
        <dbReference type="EMBL" id="KAK6304171.1"/>
    </source>
</evidence>
<feature type="transmembrane region" description="Helical" evidence="2">
    <location>
        <begin position="45"/>
        <end position="70"/>
    </location>
</feature>
<proteinExistence type="predicted"/>
<dbReference type="EMBL" id="JAGTTL010000023">
    <property type="protein sequence ID" value="KAK6304171.1"/>
    <property type="molecule type" value="Genomic_DNA"/>
</dbReference>
<gene>
    <name evidence="3" type="ORF">J4Q44_G00247570</name>
</gene>